<organism evidence="2 3">
    <name type="scientific">Triticum urartu</name>
    <name type="common">Red wild einkorn</name>
    <name type="synonym">Crithodium urartu</name>
    <dbReference type="NCBI Taxonomy" id="4572"/>
    <lineage>
        <taxon>Eukaryota</taxon>
        <taxon>Viridiplantae</taxon>
        <taxon>Streptophyta</taxon>
        <taxon>Embryophyta</taxon>
        <taxon>Tracheophyta</taxon>
        <taxon>Spermatophyta</taxon>
        <taxon>Magnoliopsida</taxon>
        <taxon>Liliopsida</taxon>
        <taxon>Poales</taxon>
        <taxon>Poaceae</taxon>
        <taxon>BOP clade</taxon>
        <taxon>Pooideae</taxon>
        <taxon>Triticodae</taxon>
        <taxon>Triticeae</taxon>
        <taxon>Triticinae</taxon>
        <taxon>Triticum</taxon>
    </lineage>
</organism>
<dbReference type="Proteomes" id="UP000015106">
    <property type="component" value="Chromosome 3"/>
</dbReference>
<name>A0A8R7TSF7_TRIUA</name>
<keyword evidence="3" id="KW-1185">Reference proteome</keyword>
<protein>
    <submittedName>
        <fullName evidence="2">Uncharacterized protein</fullName>
    </submittedName>
</protein>
<feature type="compositionally biased region" description="Basic and acidic residues" evidence="1">
    <location>
        <begin position="7"/>
        <end position="19"/>
    </location>
</feature>
<sequence length="49" mass="5360">MAVGKQPDLHLSLRQEKDGSFGPMAARQGQPAPHAATNHTNPGRWARNR</sequence>
<feature type="region of interest" description="Disordered" evidence="1">
    <location>
        <begin position="1"/>
        <end position="49"/>
    </location>
</feature>
<evidence type="ECO:0000313" key="3">
    <source>
        <dbReference type="Proteomes" id="UP000015106"/>
    </source>
</evidence>
<dbReference type="EnsemblPlants" id="TuG1812G0300001402.01.T01">
    <property type="protein sequence ID" value="TuG1812G0300001402.01.T01.cds428791"/>
    <property type="gene ID" value="TuG1812G0300001402.01"/>
</dbReference>
<dbReference type="Gramene" id="TuG1812G0300001402.01.T01">
    <property type="protein sequence ID" value="TuG1812G0300001402.01.T01.cds428791"/>
    <property type="gene ID" value="TuG1812G0300001402.01"/>
</dbReference>
<reference evidence="2" key="2">
    <citation type="submission" date="2018-03" db="EMBL/GenBank/DDBJ databases">
        <title>The Triticum urartu genome reveals the dynamic nature of wheat genome evolution.</title>
        <authorList>
            <person name="Ling H."/>
            <person name="Ma B."/>
            <person name="Shi X."/>
            <person name="Liu H."/>
            <person name="Dong L."/>
            <person name="Sun H."/>
            <person name="Cao Y."/>
            <person name="Gao Q."/>
            <person name="Zheng S."/>
            <person name="Li Y."/>
            <person name="Yu Y."/>
            <person name="Du H."/>
            <person name="Qi M."/>
            <person name="Li Y."/>
            <person name="Yu H."/>
            <person name="Cui Y."/>
            <person name="Wang N."/>
            <person name="Chen C."/>
            <person name="Wu H."/>
            <person name="Zhao Y."/>
            <person name="Zhang J."/>
            <person name="Li Y."/>
            <person name="Zhou W."/>
            <person name="Zhang B."/>
            <person name="Hu W."/>
            <person name="Eijk M."/>
            <person name="Tang J."/>
            <person name="Witsenboer H."/>
            <person name="Zhao S."/>
            <person name="Li Z."/>
            <person name="Zhang A."/>
            <person name="Wang D."/>
            <person name="Liang C."/>
        </authorList>
    </citation>
    <scope>NUCLEOTIDE SEQUENCE [LARGE SCALE GENOMIC DNA]</scope>
    <source>
        <strain evidence="2">cv. G1812</strain>
    </source>
</reference>
<evidence type="ECO:0000256" key="1">
    <source>
        <dbReference type="SAM" id="MobiDB-lite"/>
    </source>
</evidence>
<dbReference type="AlphaFoldDB" id="A0A8R7TSF7"/>
<evidence type="ECO:0000313" key="2">
    <source>
        <dbReference type="EnsemblPlants" id="TuG1812G0300001402.01.T01.cds428791"/>
    </source>
</evidence>
<reference evidence="2" key="3">
    <citation type="submission" date="2022-06" db="UniProtKB">
        <authorList>
            <consortium name="EnsemblPlants"/>
        </authorList>
    </citation>
    <scope>IDENTIFICATION</scope>
</reference>
<accession>A0A8R7TSF7</accession>
<reference evidence="3" key="1">
    <citation type="journal article" date="2013" name="Nature">
        <title>Draft genome of the wheat A-genome progenitor Triticum urartu.</title>
        <authorList>
            <person name="Ling H.Q."/>
            <person name="Zhao S."/>
            <person name="Liu D."/>
            <person name="Wang J."/>
            <person name="Sun H."/>
            <person name="Zhang C."/>
            <person name="Fan H."/>
            <person name="Li D."/>
            <person name="Dong L."/>
            <person name="Tao Y."/>
            <person name="Gao C."/>
            <person name="Wu H."/>
            <person name="Li Y."/>
            <person name="Cui Y."/>
            <person name="Guo X."/>
            <person name="Zheng S."/>
            <person name="Wang B."/>
            <person name="Yu K."/>
            <person name="Liang Q."/>
            <person name="Yang W."/>
            <person name="Lou X."/>
            <person name="Chen J."/>
            <person name="Feng M."/>
            <person name="Jian J."/>
            <person name="Zhang X."/>
            <person name="Luo G."/>
            <person name="Jiang Y."/>
            <person name="Liu J."/>
            <person name="Wang Z."/>
            <person name="Sha Y."/>
            <person name="Zhang B."/>
            <person name="Wu H."/>
            <person name="Tang D."/>
            <person name="Shen Q."/>
            <person name="Xue P."/>
            <person name="Zou S."/>
            <person name="Wang X."/>
            <person name="Liu X."/>
            <person name="Wang F."/>
            <person name="Yang Y."/>
            <person name="An X."/>
            <person name="Dong Z."/>
            <person name="Zhang K."/>
            <person name="Zhang X."/>
            <person name="Luo M.C."/>
            <person name="Dvorak J."/>
            <person name="Tong Y."/>
            <person name="Wang J."/>
            <person name="Yang H."/>
            <person name="Li Z."/>
            <person name="Wang D."/>
            <person name="Zhang A."/>
            <person name="Wang J."/>
        </authorList>
    </citation>
    <scope>NUCLEOTIDE SEQUENCE</scope>
    <source>
        <strain evidence="3">cv. G1812</strain>
    </source>
</reference>
<proteinExistence type="predicted"/>